<evidence type="ECO:0000259" key="5">
    <source>
        <dbReference type="Pfam" id="PF25248"/>
    </source>
</evidence>
<dbReference type="Pfam" id="PF24291">
    <property type="entry name" value="Ig_CFAP65"/>
    <property type="match status" value="1"/>
</dbReference>
<evidence type="ECO:0000259" key="3">
    <source>
        <dbReference type="Pfam" id="PF24507"/>
    </source>
</evidence>
<feature type="compositionally biased region" description="Pro residues" evidence="1">
    <location>
        <begin position="1713"/>
        <end position="1729"/>
    </location>
</feature>
<feature type="domain" description="CFAP65 eight Ig-like" evidence="5">
    <location>
        <begin position="949"/>
        <end position="1052"/>
    </location>
</feature>
<evidence type="ECO:0000256" key="1">
    <source>
        <dbReference type="SAM" id="MobiDB-lite"/>
    </source>
</evidence>
<evidence type="ECO:0000259" key="2">
    <source>
        <dbReference type="Pfam" id="PF24291"/>
    </source>
</evidence>
<feature type="domain" description="CFAP65 seventh Ig-like" evidence="6">
    <location>
        <begin position="845"/>
        <end position="919"/>
    </location>
</feature>
<feature type="region of interest" description="Disordered" evidence="1">
    <location>
        <begin position="1559"/>
        <end position="1598"/>
    </location>
</feature>
<dbReference type="InterPro" id="IPR057467">
    <property type="entry name" value="Ig_CFAP65_8th"/>
</dbReference>
<dbReference type="GO" id="GO:0036126">
    <property type="term" value="C:sperm flagellum"/>
    <property type="evidence" value="ECO:0007669"/>
    <property type="project" value="TreeGrafter"/>
</dbReference>
<dbReference type="SUPFAM" id="SSF49354">
    <property type="entry name" value="PapD-like"/>
    <property type="match status" value="1"/>
</dbReference>
<protein>
    <submittedName>
        <fullName evidence="7">Cilia- and flagella-associated protein 65</fullName>
    </submittedName>
</protein>
<keyword evidence="8" id="KW-1185">Reference proteome</keyword>
<dbReference type="EMBL" id="JAOPHQ010002618">
    <property type="protein sequence ID" value="KAK0146131.1"/>
    <property type="molecule type" value="Genomic_DNA"/>
</dbReference>
<dbReference type="Proteomes" id="UP001174136">
    <property type="component" value="Unassembled WGS sequence"/>
</dbReference>
<feature type="region of interest" description="Disordered" evidence="1">
    <location>
        <begin position="1686"/>
        <end position="1781"/>
    </location>
</feature>
<evidence type="ECO:0000259" key="6">
    <source>
        <dbReference type="Pfam" id="PF25249"/>
    </source>
</evidence>
<feature type="compositionally biased region" description="Basic and acidic residues" evidence="1">
    <location>
        <begin position="1768"/>
        <end position="1779"/>
    </location>
</feature>
<keyword evidence="7" id="KW-0282">Flagellum</keyword>
<organism evidence="7 8">
    <name type="scientific">Merluccius polli</name>
    <name type="common">Benguela hake</name>
    <name type="synonym">Merluccius cadenati</name>
    <dbReference type="NCBI Taxonomy" id="89951"/>
    <lineage>
        <taxon>Eukaryota</taxon>
        <taxon>Metazoa</taxon>
        <taxon>Chordata</taxon>
        <taxon>Craniata</taxon>
        <taxon>Vertebrata</taxon>
        <taxon>Euteleostomi</taxon>
        <taxon>Actinopterygii</taxon>
        <taxon>Neopterygii</taxon>
        <taxon>Teleostei</taxon>
        <taxon>Neoteleostei</taxon>
        <taxon>Acanthomorphata</taxon>
        <taxon>Zeiogadaria</taxon>
        <taxon>Gadariae</taxon>
        <taxon>Gadiformes</taxon>
        <taxon>Gadoidei</taxon>
        <taxon>Merlucciidae</taxon>
        <taxon>Merluccius</taxon>
    </lineage>
</organism>
<feature type="compositionally biased region" description="Gly residues" evidence="1">
    <location>
        <begin position="1519"/>
        <end position="1532"/>
    </location>
</feature>
<dbReference type="GO" id="GO:0007288">
    <property type="term" value="P:sperm axoneme assembly"/>
    <property type="evidence" value="ECO:0007669"/>
    <property type="project" value="TreeGrafter"/>
</dbReference>
<comment type="caution">
    <text evidence="7">The sequence shown here is derived from an EMBL/GenBank/DDBJ whole genome shotgun (WGS) entry which is preliminary data.</text>
</comment>
<dbReference type="Pfam" id="PF25249">
    <property type="entry name" value="Ig_CFAP65_7th"/>
    <property type="match status" value="1"/>
</dbReference>
<gene>
    <name evidence="7" type="primary">CFAP65</name>
    <name evidence="7" type="ORF">N1851_014563</name>
</gene>
<feature type="domain" description="CFAP65 fourth Ig-like" evidence="3">
    <location>
        <begin position="415"/>
        <end position="508"/>
    </location>
</feature>
<evidence type="ECO:0000313" key="8">
    <source>
        <dbReference type="Proteomes" id="UP001174136"/>
    </source>
</evidence>
<dbReference type="GO" id="GO:0005737">
    <property type="term" value="C:cytoplasm"/>
    <property type="evidence" value="ECO:0007669"/>
    <property type="project" value="UniProtKB-SubCell"/>
</dbReference>
<dbReference type="Pfam" id="PF24507">
    <property type="entry name" value="Ig_CFAP65_4th"/>
    <property type="match status" value="1"/>
</dbReference>
<reference evidence="7" key="1">
    <citation type="journal article" date="2023" name="Front. Mar. Sci.">
        <title>A new Merluccius polli reference genome to investigate the effects of global change in West African waters.</title>
        <authorList>
            <person name="Mateo J.L."/>
            <person name="Blanco-Fernandez C."/>
            <person name="Garcia-Vazquez E."/>
            <person name="Machado-Schiaffino G."/>
        </authorList>
    </citation>
    <scope>NUCLEOTIDE SEQUENCE</scope>
    <source>
        <strain evidence="7">C29</strain>
        <tissue evidence="7">Fin</tissue>
    </source>
</reference>
<keyword evidence="7" id="KW-0966">Cell projection</keyword>
<feature type="region of interest" description="Disordered" evidence="1">
    <location>
        <begin position="1514"/>
        <end position="1534"/>
    </location>
</feature>
<proteinExistence type="predicted"/>
<dbReference type="Pfam" id="PF24816">
    <property type="entry name" value="Ig_CFAP65__9th"/>
    <property type="match status" value="1"/>
</dbReference>
<evidence type="ECO:0000313" key="7">
    <source>
        <dbReference type="EMBL" id="KAK0146131.1"/>
    </source>
</evidence>
<dbReference type="Pfam" id="PF25248">
    <property type="entry name" value="Ig_CFAP65_8th"/>
    <property type="match status" value="1"/>
</dbReference>
<dbReference type="InterPro" id="IPR008962">
    <property type="entry name" value="PapD-like_sf"/>
</dbReference>
<sequence>MIAINLLSKLGWELGLYRISTKEGKRRGTAALRNGCVLCPATRRSVSFLELFASCVKQLCHSLQQPGTPQRPRERHRQAPSHRCCFLGVETSPELLWEDWELGKDFTKTLVLKNVHPKLQKLRLRPPVSKYFTTILTQKILLSPGTSYPLPLTFSPHERCEYEDSIAFEGRDGSFEVSLRATLPRHALLAPDSVLLPLCAVQHSTQATLVLKNASKLRTWFQWECPPPFQVSPDQGLLEPSQECPFTVVFRPQEALMYQREACCRFGDTGEELLGRCTVLLQGPAKYPSLQLRCAEGEEWPAAAPEMLFGSVAIGCHRKKHFTICNLSPVTASFSFSPLRGGTPQLGSEFSCDVSPGEVAPGASLRATVTYTPVVVDTVAVDYLTLMCPGALKKTQLKLTGNSIAPSVTLSCSVLDFSHVEEGGEVVRKVDLVNSSPCEAVYQWDLDGSGHSVFSIQPAEGILRPNSQATVKVVYRPRSPLIHHRRVACLILHRDPVFLDVIGTCHSELQQPAIVFGPKHLTLYRLHRHRGLTQYPPDLLRAMLQNRRLQLDHQGALCLLEEESSERSPESTWLLSEDSVLEEYYQAASGGLPSFSSSSPDPSSSSSSSSHITVEPAELVFHRTPPSPSPPPSQSVRITNRTKGKVSLVWTTAPDSPFAVTPVSCDLSPLKSTSFCVTYDPKELNTLHGAQLECFAIYKVLREPGQVEEGLLFPSWCVTVRVIGHSFQLGKEHFVPHCTLQPPTVVFPALSLLSYRTVLLHNSGDLPLSFHLHPDQASPLAASVSVVPGCGLVLPRHHQILHLRTTPTEDCPQQGFSLALQLNGAKYTQELTVVSWVEQPCVAMEAEGSLHLQPTAVGSSSQRAHCIRNPSRIPLGFQWRIPEEDRKLIFVEPESGELQPNDSMVQTWSFSPLEETMYHLTPSITFWPIQTPGCKTSQLDLKVTAMGCHGSIQVESEVVELGEMLVGGCRTVEVPLVNSSLCPLSVSLTVQQTLPDKELTSNPCPEPLALCLESSRSTIPSCSRVLLTCTATPHRRACYRWTISYQPLATTGCVLGAPRLLCELRGEGVFPTLQVGDARGGGSVGGLSKGQLWHLFSLDSLNSHLLSCPSPRELTYRKPTRHSLHRCPSIFTAAILDFNFCSAPVASEPSTVLLLLDNIGPIPAEWALLFPEDQTMEVDHWAESGEFSSAELHQMKVQDNRLFSVTPRAGTLSPGQQRALHLTYRHDLAGAHRLPVVFKLSHGREILGVTVARDRPYLHFSCPQHVFTPVAVGVRSPPRQAYELYNGGAVAVRYEVDTSPLQQLQEENFHHPVLRCLNPQGEVCPGRTAQLEWVFSPLEAKMYNVDIMIHIRGGDSTMVSFEGCGFDRRVLGSSAPAYLPEGRESVPCVQRVALPGQVVFLSEERVSLGDVPVHTSPTRVLFLTNVSRTEAVQYTWELPDGPQVVQMKPDKGRLGPGESVLCVLTLNTTGCAVFYQLDLICQITMETMLAEYRESVRRWEQESERQQHEFTITDRDLGGGRGGGGGGEGGGQATQTAPAEAWLPLRKYKTLPPIRAVSSSSAVVGGPHSSRPTRAERRAQREAAGPAVGRRHPAPPTPTLLHLGVTARSHRLHEYQAHFPDTLNQHYVYRCHRGESQSSHAAVSGTAPPTATRLSLTPSQEGDILTHTLLSLIRSLIDDPDFQRRLSSDTSERVPYFSQLRPPGPAGSTSPSAAPPAVPRPHSAPPVPSRPRALRPAGAGVALNRVPAERPHSAGGRDGRPPGVTGHAGDRTPDPDQRSVRQGIRRHAEFSDLCEAVLVNTLQNLMMEVFQGELDLTAPHPHPSSDDITVLPPISARWGSPNLTQHSRHT</sequence>
<evidence type="ECO:0000259" key="4">
    <source>
        <dbReference type="Pfam" id="PF24816"/>
    </source>
</evidence>
<feature type="domain" description="CFAP65 tenth Ig-like" evidence="2">
    <location>
        <begin position="1253"/>
        <end position="1369"/>
    </location>
</feature>
<keyword evidence="7" id="KW-0969">Cilium</keyword>
<dbReference type="InterPro" id="IPR013783">
    <property type="entry name" value="Ig-like_fold"/>
</dbReference>
<feature type="domain" description="CFAP65-like ninth Ig-like" evidence="4">
    <location>
        <begin position="1071"/>
        <end position="1247"/>
    </location>
</feature>
<dbReference type="InterPro" id="IPR056305">
    <property type="entry name" value="Ig_CFAP65_10th"/>
</dbReference>
<dbReference type="InterPro" id="IPR057470">
    <property type="entry name" value="Ig_CFAP65_7th"/>
</dbReference>
<feature type="compositionally biased region" description="Low complexity" evidence="1">
    <location>
        <begin position="1559"/>
        <end position="1572"/>
    </location>
</feature>
<name>A0AA47P0R3_MERPO</name>
<dbReference type="InterPro" id="IPR058536">
    <property type="entry name" value="Ig_CFAP65_4th"/>
</dbReference>
<dbReference type="PANTHER" id="PTHR46127">
    <property type="entry name" value="CILIA- AND FLAGELLA-ASSOCIATED PROTEIN 65"/>
    <property type="match status" value="1"/>
</dbReference>
<dbReference type="InterPro" id="IPR056344">
    <property type="entry name" value="Ig_CFAP65-like_9th"/>
</dbReference>
<dbReference type="Gene3D" id="2.60.40.10">
    <property type="entry name" value="Immunoglobulins"/>
    <property type="match status" value="7"/>
</dbReference>
<dbReference type="InterPro" id="IPR052614">
    <property type="entry name" value="CFAP65"/>
</dbReference>
<accession>A0AA47P0R3</accession>
<dbReference type="PANTHER" id="PTHR46127:SF1">
    <property type="entry name" value="CILIA- AND FLAGELLA-ASSOCIATED PROTEIN 65"/>
    <property type="match status" value="1"/>
</dbReference>
<feature type="compositionally biased region" description="Basic and acidic residues" evidence="1">
    <location>
        <begin position="1747"/>
        <end position="1760"/>
    </location>
</feature>